<feature type="domain" description="YNCE-like beta-propeller" evidence="2">
    <location>
        <begin position="254"/>
        <end position="321"/>
    </location>
</feature>
<dbReference type="InterPro" id="IPR011048">
    <property type="entry name" value="Haem_d1_sf"/>
</dbReference>
<dbReference type="SUPFAM" id="SSF51004">
    <property type="entry name" value="C-terminal (heme d1) domain of cytochrome cd1-nitrite reductase"/>
    <property type="match status" value="1"/>
</dbReference>
<evidence type="ECO:0000313" key="3">
    <source>
        <dbReference type="EMBL" id="QRF64880.1"/>
    </source>
</evidence>
<dbReference type="InterPro" id="IPR015943">
    <property type="entry name" value="WD40/YVTN_repeat-like_dom_sf"/>
</dbReference>
<reference evidence="3 4" key="1">
    <citation type="submission" date="2019-12" db="EMBL/GenBank/DDBJ databases">
        <title>Complete Genome Sequence of a Quorum-Sensing Bacterium,Rhodobacteraceae bacterium C31, Isolated from a marine microalgae symbiotic bacteria.</title>
        <authorList>
            <person name="Zhang Y."/>
        </authorList>
    </citation>
    <scope>NUCLEOTIDE SEQUENCE [LARGE SCALE GENOMIC DNA]</scope>
    <source>
        <strain evidence="3 4">C31</strain>
    </source>
</reference>
<sequence>MRWLSGSVRRAARLTRTARQAGHPGARCVAGWGLALGLLLGAGVASAERAYVTCQNGDALAVIDLDGGAAEQTWSVPGKPAGIAVGKGAVYTVAPDAKVVRRHDPDGTVAAEVTLDGGPIGTALDAARGRLFVTDWYNARLWVLDAATLEEQRVLETGAAPAGVALSRDGRWLATADRDADRVSLFDAETLELKHAVTVGTRPFGLRFGPGDGLFVGNVGSNDVSVVDPVVGTVTATIPVGERPYGVTFTRDRAFVSNQYENTVSVIDLETLTEMARVEVGEYPEGIDTTADETRIVVANWFDNTLSIIDASTAEVLDSVETCDGPRAFGNFLSGGGEG</sequence>
<dbReference type="InterPro" id="IPR051200">
    <property type="entry name" value="Host-pathogen_enzymatic-act"/>
</dbReference>
<dbReference type="EMBL" id="CP047166">
    <property type="protein sequence ID" value="QRF64880.1"/>
    <property type="molecule type" value="Genomic_DNA"/>
</dbReference>
<dbReference type="Gene3D" id="2.130.10.10">
    <property type="entry name" value="YVTN repeat-like/Quinoprotein amine dehydrogenase"/>
    <property type="match status" value="2"/>
</dbReference>
<dbReference type="NCBIfam" id="TIGR02276">
    <property type="entry name" value="beta_rpt_yvtn"/>
    <property type="match status" value="2"/>
</dbReference>
<dbReference type="RefSeq" id="WP_251374162.1">
    <property type="nucleotide sequence ID" value="NZ_CP047166.1"/>
</dbReference>
<dbReference type="Pfam" id="PF21783">
    <property type="entry name" value="YNCE"/>
    <property type="match status" value="1"/>
</dbReference>
<accession>A0ABX7F2Z9</accession>
<dbReference type="InterPro" id="IPR011964">
    <property type="entry name" value="YVTN_b-propeller_repeat"/>
</dbReference>
<keyword evidence="4" id="KW-1185">Reference proteome</keyword>
<name>A0ABX7F2Z9_9RHOB</name>
<protein>
    <submittedName>
        <fullName evidence="3">YncE family protein</fullName>
    </submittedName>
</protein>
<dbReference type="InterPro" id="IPR048433">
    <property type="entry name" value="YNCE-like_beta-prop"/>
</dbReference>
<proteinExistence type="predicted"/>
<gene>
    <name evidence="3" type="ORF">GQA70_00275</name>
</gene>
<dbReference type="PANTHER" id="PTHR47197">
    <property type="entry name" value="PROTEIN NIRF"/>
    <property type="match status" value="1"/>
</dbReference>
<organism evidence="3 4">
    <name type="scientific">Ponticoccus alexandrii</name>
    <dbReference type="NCBI Taxonomy" id="1943633"/>
    <lineage>
        <taxon>Bacteria</taxon>
        <taxon>Pseudomonadati</taxon>
        <taxon>Pseudomonadota</taxon>
        <taxon>Alphaproteobacteria</taxon>
        <taxon>Rhodobacterales</taxon>
        <taxon>Roseobacteraceae</taxon>
        <taxon>Ponticoccus</taxon>
    </lineage>
</organism>
<dbReference type="Proteomes" id="UP000596387">
    <property type="component" value="Chromosome"/>
</dbReference>
<evidence type="ECO:0000256" key="1">
    <source>
        <dbReference type="ARBA" id="ARBA00022729"/>
    </source>
</evidence>
<evidence type="ECO:0000259" key="2">
    <source>
        <dbReference type="Pfam" id="PF21783"/>
    </source>
</evidence>
<dbReference type="PANTHER" id="PTHR47197:SF3">
    <property type="entry name" value="DIHYDRO-HEME D1 DEHYDROGENASE"/>
    <property type="match status" value="1"/>
</dbReference>
<keyword evidence="1" id="KW-0732">Signal</keyword>
<evidence type="ECO:0000313" key="4">
    <source>
        <dbReference type="Proteomes" id="UP000596387"/>
    </source>
</evidence>